<keyword evidence="3 6" id="KW-0812">Transmembrane</keyword>
<evidence type="ECO:0000313" key="7">
    <source>
        <dbReference type="EMBL" id="KPM49341.1"/>
    </source>
</evidence>
<dbReference type="EMBL" id="LGTQ01000005">
    <property type="protein sequence ID" value="KPM49341.1"/>
    <property type="molecule type" value="Genomic_DNA"/>
</dbReference>
<evidence type="ECO:0008006" key="9">
    <source>
        <dbReference type="Google" id="ProtNLM"/>
    </source>
</evidence>
<protein>
    <recommendedName>
        <fullName evidence="9">Polysaccharide biosynthesis protein C-terminal domain-containing protein</fullName>
    </recommendedName>
</protein>
<dbReference type="RefSeq" id="WP_055143519.1">
    <property type="nucleotide sequence ID" value="NZ_JXSZ01000005.1"/>
</dbReference>
<gene>
    <name evidence="7" type="ORF">AFM12_01585</name>
</gene>
<feature type="transmembrane region" description="Helical" evidence="6">
    <location>
        <begin position="218"/>
        <end position="238"/>
    </location>
</feature>
<evidence type="ECO:0000256" key="6">
    <source>
        <dbReference type="SAM" id="Phobius"/>
    </source>
</evidence>
<dbReference type="GO" id="GO:0005886">
    <property type="term" value="C:plasma membrane"/>
    <property type="evidence" value="ECO:0007669"/>
    <property type="project" value="UniProtKB-SubCell"/>
</dbReference>
<feature type="transmembrane region" description="Helical" evidence="6">
    <location>
        <begin position="81"/>
        <end position="101"/>
    </location>
</feature>
<comment type="subcellular location">
    <subcellularLocation>
        <location evidence="1">Cell membrane</location>
        <topology evidence="1">Multi-pass membrane protein</topology>
    </subcellularLocation>
</comment>
<accession>A0A0P7BXT3</accession>
<dbReference type="InterPro" id="IPR050833">
    <property type="entry name" value="Poly_Biosynth_Transport"/>
</dbReference>
<sequence>MTVIKRQTIIGTLWAYLGVLVGSVTQAYLIPNYLTTEENGLLAMLMSWMMIFVLLANLGFTSAGVRFFDQFRDKEKGNKGFLFNALVALLLGCLLVTFVVWGLQKQILSSNAGDTSLFEKYYFVILPITFATATFNIFDNYAKSLHDTITGNFLSQFLQRFLVLLAVVFYIANWLDTKLFVGIWAVAICVPAVLMFFHIHRIGALNFRPSSFLLKSNFLKPFLSFAGFSVVTSLSSIAITKLDTLMVYEFLGLSQTGIYNTCLFFGSVMTISYNISLKASTAIVLTAMEENDFEKVKGIFQKSSITQVFFGTILLVLVWVNVDVLFSFIKPEYYVGKYVLLIIGIAKLYDLASGLNSLILGYSKYYKLDSLLVISFVAVLYLLNHLLIPSYGLNGAAFAALIATVYYNTFRNILIWKFFKIHPYSKSLLFILLTGILVTIVGLYLPDLTIYDNLDRFLSLIYKCSVTGLLLISSLYFLNVSREINQMINDVFEKLKSLF</sequence>
<feature type="transmembrane region" description="Helical" evidence="6">
    <location>
        <begin position="12"/>
        <end position="29"/>
    </location>
</feature>
<keyword evidence="2" id="KW-1003">Cell membrane</keyword>
<feature type="transmembrane region" description="Helical" evidence="6">
    <location>
        <begin position="389"/>
        <end position="407"/>
    </location>
</feature>
<evidence type="ECO:0000256" key="4">
    <source>
        <dbReference type="ARBA" id="ARBA00022989"/>
    </source>
</evidence>
<dbReference type="AlphaFoldDB" id="A0A0P7BXT3"/>
<dbReference type="STRING" id="1605367.AFM12_01585"/>
<dbReference type="PANTHER" id="PTHR30250:SF11">
    <property type="entry name" value="O-ANTIGEN TRANSPORTER-RELATED"/>
    <property type="match status" value="1"/>
</dbReference>
<evidence type="ECO:0000256" key="2">
    <source>
        <dbReference type="ARBA" id="ARBA00022475"/>
    </source>
</evidence>
<evidence type="ECO:0000313" key="8">
    <source>
        <dbReference type="Proteomes" id="UP000050454"/>
    </source>
</evidence>
<evidence type="ECO:0000256" key="3">
    <source>
        <dbReference type="ARBA" id="ARBA00022692"/>
    </source>
</evidence>
<evidence type="ECO:0000256" key="5">
    <source>
        <dbReference type="ARBA" id="ARBA00023136"/>
    </source>
</evidence>
<evidence type="ECO:0000256" key="1">
    <source>
        <dbReference type="ARBA" id="ARBA00004651"/>
    </source>
</evidence>
<feature type="transmembrane region" description="Helical" evidence="6">
    <location>
        <begin position="258"/>
        <end position="287"/>
    </location>
</feature>
<feature type="transmembrane region" description="Helical" evidence="6">
    <location>
        <begin position="121"/>
        <end position="141"/>
    </location>
</feature>
<keyword evidence="5 6" id="KW-0472">Membrane</keyword>
<feature type="transmembrane region" description="Helical" evidence="6">
    <location>
        <begin position="308"/>
        <end position="329"/>
    </location>
</feature>
<feature type="transmembrane region" description="Helical" evidence="6">
    <location>
        <begin position="365"/>
        <end position="383"/>
    </location>
</feature>
<feature type="transmembrane region" description="Helical" evidence="6">
    <location>
        <begin position="428"/>
        <end position="445"/>
    </location>
</feature>
<dbReference type="Pfam" id="PF01943">
    <property type="entry name" value="Polysacc_synt"/>
    <property type="match status" value="1"/>
</dbReference>
<dbReference type="PANTHER" id="PTHR30250">
    <property type="entry name" value="PST FAMILY PREDICTED COLANIC ACID TRANSPORTER"/>
    <property type="match status" value="1"/>
</dbReference>
<comment type="caution">
    <text evidence="7">The sequence shown here is derived from an EMBL/GenBank/DDBJ whole genome shotgun (WGS) entry which is preliminary data.</text>
</comment>
<proteinExistence type="predicted"/>
<keyword evidence="4 6" id="KW-1133">Transmembrane helix</keyword>
<dbReference type="Proteomes" id="UP000050454">
    <property type="component" value="Unassembled WGS sequence"/>
</dbReference>
<dbReference type="InterPro" id="IPR002797">
    <property type="entry name" value="Polysacc_synth"/>
</dbReference>
<feature type="transmembrane region" description="Helical" evidence="6">
    <location>
        <begin position="457"/>
        <end position="478"/>
    </location>
</feature>
<feature type="transmembrane region" description="Helical" evidence="6">
    <location>
        <begin position="335"/>
        <end position="353"/>
    </location>
</feature>
<feature type="transmembrane region" description="Helical" evidence="6">
    <location>
        <begin position="41"/>
        <end position="60"/>
    </location>
</feature>
<feature type="transmembrane region" description="Helical" evidence="6">
    <location>
        <begin position="153"/>
        <end position="173"/>
    </location>
</feature>
<feature type="transmembrane region" description="Helical" evidence="6">
    <location>
        <begin position="179"/>
        <end position="197"/>
    </location>
</feature>
<name>A0A0P7BXT3_9BACT</name>
<reference evidence="7 8" key="1">
    <citation type="submission" date="2015-07" db="EMBL/GenBank/DDBJ databases">
        <title>The draft genome sequence of Leadbetterella sp. JN14-9.</title>
        <authorList>
            <person name="Liu Y."/>
            <person name="Du J."/>
            <person name="Shao Z."/>
        </authorList>
    </citation>
    <scope>NUCLEOTIDE SEQUENCE [LARGE SCALE GENOMIC DNA]</scope>
    <source>
        <strain evidence="7 8">JN14-9</strain>
    </source>
</reference>
<dbReference type="OrthoDB" id="88014at2"/>
<organism evidence="7 8">
    <name type="scientific">Jiulongibacter sediminis</name>
    <dbReference type="NCBI Taxonomy" id="1605367"/>
    <lineage>
        <taxon>Bacteria</taxon>
        <taxon>Pseudomonadati</taxon>
        <taxon>Bacteroidota</taxon>
        <taxon>Cytophagia</taxon>
        <taxon>Cytophagales</taxon>
        <taxon>Leadbetterellaceae</taxon>
        <taxon>Jiulongibacter</taxon>
    </lineage>
</organism>
<keyword evidence="8" id="KW-1185">Reference proteome</keyword>